<dbReference type="CDD" id="cd17339">
    <property type="entry name" value="MFS_NIMT_CynX_like"/>
    <property type="match status" value="1"/>
</dbReference>
<keyword evidence="1" id="KW-1133">Transmembrane helix</keyword>
<feature type="transmembrane region" description="Helical" evidence="1">
    <location>
        <begin position="170"/>
        <end position="190"/>
    </location>
</feature>
<feature type="transmembrane region" description="Helical" evidence="1">
    <location>
        <begin position="142"/>
        <end position="164"/>
    </location>
</feature>
<name>A0ABU3WNR9_9NOCA</name>
<protein>
    <submittedName>
        <fullName evidence="2">MFS transporter</fullName>
    </submittedName>
</protein>
<dbReference type="Proteomes" id="UP001275440">
    <property type="component" value="Unassembled WGS sequence"/>
</dbReference>
<evidence type="ECO:0000313" key="3">
    <source>
        <dbReference type="Proteomes" id="UP001275440"/>
    </source>
</evidence>
<feature type="transmembrane region" description="Helical" evidence="1">
    <location>
        <begin position="372"/>
        <end position="393"/>
    </location>
</feature>
<keyword evidence="3" id="KW-1185">Reference proteome</keyword>
<reference evidence="2 3" key="1">
    <citation type="submission" date="2019-10" db="EMBL/GenBank/DDBJ databases">
        <title>Draft Genome Assembly of Rhodococcus zopfii DSM44189.</title>
        <authorList>
            <person name="Sutton J.M."/>
            <person name="Akob D.M."/>
            <person name="Bushman T.J."/>
        </authorList>
    </citation>
    <scope>NUCLEOTIDE SEQUENCE [LARGE SCALE GENOMIC DNA]</scope>
    <source>
        <strain evidence="2 3">DSM 44189</strain>
    </source>
</reference>
<evidence type="ECO:0000313" key="2">
    <source>
        <dbReference type="EMBL" id="MDV2475633.1"/>
    </source>
</evidence>
<feature type="transmembrane region" description="Helical" evidence="1">
    <location>
        <begin position="108"/>
        <end position="130"/>
    </location>
</feature>
<accession>A0ABU3WNR9</accession>
<proteinExistence type="predicted"/>
<dbReference type="InterPro" id="IPR052524">
    <property type="entry name" value="MFS_Cyanate_Porter"/>
</dbReference>
<dbReference type="InterPro" id="IPR036259">
    <property type="entry name" value="MFS_trans_sf"/>
</dbReference>
<gene>
    <name evidence="2" type="ORF">F8M49_09995</name>
</gene>
<feature type="transmembrane region" description="Helical" evidence="1">
    <location>
        <begin position="309"/>
        <end position="332"/>
    </location>
</feature>
<feature type="transmembrane region" description="Helical" evidence="1">
    <location>
        <begin position="285"/>
        <end position="303"/>
    </location>
</feature>
<dbReference type="EMBL" id="WBMO01000001">
    <property type="protein sequence ID" value="MDV2475633.1"/>
    <property type="molecule type" value="Genomic_DNA"/>
</dbReference>
<feature type="transmembrane region" description="Helical" evidence="1">
    <location>
        <begin position="85"/>
        <end position="102"/>
    </location>
</feature>
<dbReference type="PANTHER" id="PTHR23523">
    <property type="match status" value="1"/>
</dbReference>
<feature type="transmembrane region" description="Helical" evidence="1">
    <location>
        <begin position="53"/>
        <end position="73"/>
    </location>
</feature>
<dbReference type="SUPFAM" id="SSF103473">
    <property type="entry name" value="MFS general substrate transporter"/>
    <property type="match status" value="1"/>
</dbReference>
<keyword evidence="1" id="KW-0472">Membrane</keyword>
<evidence type="ECO:0000256" key="1">
    <source>
        <dbReference type="SAM" id="Phobius"/>
    </source>
</evidence>
<dbReference type="Gene3D" id="1.20.1250.20">
    <property type="entry name" value="MFS general substrate transporter like domains"/>
    <property type="match status" value="1"/>
</dbReference>
<sequence length="405" mass="41059">MTTAGFVRSGPTRRTVLFGLFAVLLVAACLRPPITAVGPLLGRIGADTGLDSTGLGVLGAVPLLCFAVVSPWIHRPAARFGSHQLILLAMGVLAAGILVRSLPGAGWLWLGTVAIGAGIAVGNVLLPAIVKRDHADRLTTVTGMFSSVTTGAAGLGSGLAVPLAVATGDWRTALAVWAILPCAAAGVWFLRGRVVPGEPADAPLAAAAGPGRSMWRSGVAWQVTVFMGLQSTTFYLMVTWLPSIEASLGVDAATAGWHSFAYQVVGIVAGLGATVLMGNRADLSMLAVIGGAILVVAIAGILLAPELVLLWAIVAGVSSGAMFVLAMALFGLRTRTVAQTAQLSGMAQCVGYLLAMCGPIAAGAIFDVTGTWTPVLILIAACAVGQSLSGGFAGRDRHTHDAPTG</sequence>
<organism evidence="2 3">
    <name type="scientific">Rhodococcus zopfii</name>
    <dbReference type="NCBI Taxonomy" id="43772"/>
    <lineage>
        <taxon>Bacteria</taxon>
        <taxon>Bacillati</taxon>
        <taxon>Actinomycetota</taxon>
        <taxon>Actinomycetes</taxon>
        <taxon>Mycobacteriales</taxon>
        <taxon>Nocardiaceae</taxon>
        <taxon>Rhodococcus</taxon>
    </lineage>
</organism>
<comment type="caution">
    <text evidence="2">The sequence shown here is derived from an EMBL/GenBank/DDBJ whole genome shotgun (WGS) entry which is preliminary data.</text>
</comment>
<dbReference type="Pfam" id="PF07690">
    <property type="entry name" value="MFS_1"/>
    <property type="match status" value="1"/>
</dbReference>
<dbReference type="InterPro" id="IPR011701">
    <property type="entry name" value="MFS"/>
</dbReference>
<keyword evidence="1" id="KW-0812">Transmembrane</keyword>
<feature type="transmembrane region" description="Helical" evidence="1">
    <location>
        <begin position="344"/>
        <end position="366"/>
    </location>
</feature>
<feature type="transmembrane region" description="Helical" evidence="1">
    <location>
        <begin position="260"/>
        <end position="278"/>
    </location>
</feature>
<feature type="transmembrane region" description="Helical" evidence="1">
    <location>
        <begin position="219"/>
        <end position="240"/>
    </location>
</feature>
<dbReference type="PANTHER" id="PTHR23523:SF2">
    <property type="entry name" value="2-NITROIMIDAZOLE TRANSPORTER"/>
    <property type="match status" value="1"/>
</dbReference>